<feature type="domain" description="HTH lysR-type" evidence="5">
    <location>
        <begin position="9"/>
        <end position="66"/>
    </location>
</feature>
<evidence type="ECO:0000256" key="1">
    <source>
        <dbReference type="ARBA" id="ARBA00009437"/>
    </source>
</evidence>
<keyword evidence="3" id="KW-0238">DNA-binding</keyword>
<dbReference type="InterPro" id="IPR000847">
    <property type="entry name" value="LysR_HTH_N"/>
</dbReference>
<evidence type="ECO:0000256" key="3">
    <source>
        <dbReference type="ARBA" id="ARBA00023125"/>
    </source>
</evidence>
<dbReference type="RefSeq" id="WP_187807313.1">
    <property type="nucleotide sequence ID" value="NZ_LZEU01000001.1"/>
</dbReference>
<dbReference type="EMBL" id="LZEU01000001">
    <property type="protein sequence ID" value="MBC9251826.1"/>
    <property type="molecule type" value="Genomic_DNA"/>
</dbReference>
<dbReference type="InterPro" id="IPR036388">
    <property type="entry name" value="WH-like_DNA-bd_sf"/>
</dbReference>
<comment type="caution">
    <text evidence="6">The sequence shown here is derived from an EMBL/GenBank/DDBJ whole genome shotgun (WGS) entry which is preliminary data.</text>
</comment>
<dbReference type="PROSITE" id="PS50931">
    <property type="entry name" value="HTH_LYSR"/>
    <property type="match status" value="1"/>
</dbReference>
<dbReference type="Gene3D" id="1.10.10.10">
    <property type="entry name" value="Winged helix-like DNA-binding domain superfamily/Winged helix DNA-binding domain"/>
    <property type="match status" value="1"/>
</dbReference>
<dbReference type="CDD" id="cd08464">
    <property type="entry name" value="PBP2_DntR_like_2"/>
    <property type="match status" value="1"/>
</dbReference>
<dbReference type="SUPFAM" id="SSF53850">
    <property type="entry name" value="Periplasmic binding protein-like II"/>
    <property type="match status" value="1"/>
</dbReference>
<evidence type="ECO:0000256" key="4">
    <source>
        <dbReference type="ARBA" id="ARBA00023163"/>
    </source>
</evidence>
<keyword evidence="7" id="KW-1185">Reference proteome</keyword>
<evidence type="ECO:0000313" key="7">
    <source>
        <dbReference type="Proteomes" id="UP000744555"/>
    </source>
</evidence>
<comment type="similarity">
    <text evidence="1">Belongs to the LysR transcriptional regulatory family.</text>
</comment>
<dbReference type="InterPro" id="IPR050389">
    <property type="entry name" value="LysR-type_TF"/>
</dbReference>
<sequence>MTRLDLRRVDLNLLVVFEMMMLERNVSRAAERLFLGQPAVSAALNRLRSLYNDPLFVRNGRSMEPTPRALELEGVLRPALDTISAAIGQSNAFDPATSREVFRIGLSDDVELGLLPTLLRHLETVAPNVVLVVRRTHYLSISSQLASGEISLGICYTGELPANAKCKTLRRSRSVLLRGDQDEAPLSLEQYCARPHALVSFAGDLTGFIDDELAKLGRSRRVKLAVPQFHGLSALLPGSELVASVPDYAAPALTAGGALRSEPLPFEAPLYNLSLAWSAAQDNDPAQRWLRAQIEQCLGQQG</sequence>
<dbReference type="PANTHER" id="PTHR30118:SF15">
    <property type="entry name" value="TRANSCRIPTIONAL REGULATORY PROTEIN"/>
    <property type="match status" value="1"/>
</dbReference>
<dbReference type="Pfam" id="PF03466">
    <property type="entry name" value="LysR_substrate"/>
    <property type="match status" value="1"/>
</dbReference>
<dbReference type="InterPro" id="IPR036390">
    <property type="entry name" value="WH_DNA-bd_sf"/>
</dbReference>
<reference evidence="6 7" key="1">
    <citation type="submission" date="2016-06" db="EMBL/GenBank/DDBJ databases">
        <authorList>
            <person name="Ramos C."/>
            <person name="Pintado A."/>
            <person name="Crespo-Gomez J.I."/>
        </authorList>
    </citation>
    <scope>NUCLEOTIDE SEQUENCE [LARGE SCALE GENOMIC DNA]</scope>
    <source>
        <strain evidence="6 7">AVO110</strain>
    </source>
</reference>
<dbReference type="PANTHER" id="PTHR30118">
    <property type="entry name" value="HTH-TYPE TRANSCRIPTIONAL REGULATOR LEUO-RELATED"/>
    <property type="match status" value="1"/>
</dbReference>
<dbReference type="Gene3D" id="3.40.190.10">
    <property type="entry name" value="Periplasmic binding protein-like II"/>
    <property type="match status" value="2"/>
</dbReference>
<name>A0ABR7S2M8_AQUAC</name>
<evidence type="ECO:0000256" key="2">
    <source>
        <dbReference type="ARBA" id="ARBA00023015"/>
    </source>
</evidence>
<keyword evidence="2" id="KW-0805">Transcription regulation</keyword>
<dbReference type="InterPro" id="IPR005119">
    <property type="entry name" value="LysR_subst-bd"/>
</dbReference>
<evidence type="ECO:0000259" key="5">
    <source>
        <dbReference type="PROSITE" id="PS50931"/>
    </source>
</evidence>
<dbReference type="PRINTS" id="PR00039">
    <property type="entry name" value="HTHLYSR"/>
</dbReference>
<dbReference type="Proteomes" id="UP000744555">
    <property type="component" value="Unassembled WGS sequence"/>
</dbReference>
<accession>A0ABR7S2M8</accession>
<dbReference type="SUPFAM" id="SSF46785">
    <property type="entry name" value="Winged helix' DNA-binding domain"/>
    <property type="match status" value="1"/>
</dbReference>
<keyword evidence="4" id="KW-0804">Transcription</keyword>
<proteinExistence type="inferred from homology"/>
<organism evidence="6 7">
    <name type="scientific">Aquipseudomonas alcaligenes</name>
    <name type="common">Pseudomonas alcaligenes</name>
    <dbReference type="NCBI Taxonomy" id="43263"/>
    <lineage>
        <taxon>Bacteria</taxon>
        <taxon>Pseudomonadati</taxon>
        <taxon>Pseudomonadota</taxon>
        <taxon>Gammaproteobacteria</taxon>
        <taxon>Pseudomonadales</taxon>
        <taxon>Pseudomonadaceae</taxon>
        <taxon>Aquipseudomonas</taxon>
    </lineage>
</organism>
<evidence type="ECO:0000313" key="6">
    <source>
        <dbReference type="EMBL" id="MBC9251826.1"/>
    </source>
</evidence>
<dbReference type="Pfam" id="PF00126">
    <property type="entry name" value="HTH_1"/>
    <property type="match status" value="1"/>
</dbReference>
<gene>
    <name evidence="6" type="ORF">A9179_16265</name>
</gene>
<protein>
    <submittedName>
        <fullName evidence="6">LysR family transcriptional regulator</fullName>
    </submittedName>
</protein>